<reference evidence="1" key="1">
    <citation type="journal article" date="2020" name="Stud. Mycol.">
        <title>101 Dothideomycetes genomes: a test case for predicting lifestyles and emergence of pathogens.</title>
        <authorList>
            <person name="Haridas S."/>
            <person name="Albert R."/>
            <person name="Binder M."/>
            <person name="Bloem J."/>
            <person name="Labutti K."/>
            <person name="Salamov A."/>
            <person name="Andreopoulos B."/>
            <person name="Baker S."/>
            <person name="Barry K."/>
            <person name="Bills G."/>
            <person name="Bluhm B."/>
            <person name="Cannon C."/>
            <person name="Castanera R."/>
            <person name="Culley D."/>
            <person name="Daum C."/>
            <person name="Ezra D."/>
            <person name="Gonzalez J."/>
            <person name="Henrissat B."/>
            <person name="Kuo A."/>
            <person name="Liang C."/>
            <person name="Lipzen A."/>
            <person name="Lutzoni F."/>
            <person name="Magnuson J."/>
            <person name="Mondo S."/>
            <person name="Nolan M."/>
            <person name="Ohm R."/>
            <person name="Pangilinan J."/>
            <person name="Park H.-J."/>
            <person name="Ramirez L."/>
            <person name="Alfaro M."/>
            <person name="Sun H."/>
            <person name="Tritt A."/>
            <person name="Yoshinaga Y."/>
            <person name="Zwiers L.-H."/>
            <person name="Turgeon B."/>
            <person name="Goodwin S."/>
            <person name="Spatafora J."/>
            <person name="Crous P."/>
            <person name="Grigoriev I."/>
        </authorList>
    </citation>
    <scope>NUCLEOTIDE SEQUENCE</scope>
    <source>
        <strain evidence="1">CBS 525.71</strain>
    </source>
</reference>
<keyword evidence="2" id="KW-1185">Reference proteome</keyword>
<dbReference type="Proteomes" id="UP000799754">
    <property type="component" value="Unassembled WGS sequence"/>
</dbReference>
<protein>
    <submittedName>
        <fullName evidence="1">Uncharacterized protein</fullName>
    </submittedName>
</protein>
<dbReference type="EMBL" id="MU006746">
    <property type="protein sequence ID" value="KAF2622303.1"/>
    <property type="molecule type" value="Genomic_DNA"/>
</dbReference>
<proteinExistence type="predicted"/>
<name>A0ACB6RKP3_9PLEO</name>
<sequence>MPSSATQTIHLTVTSTVLYTPAAHTPKASLFRTPVPEVTVASFDPYTPPADPVISVLAESTPIKSNSGPTPAPSFSLTNAPASSSALSSAIAGVVLGSVAVVGIFIVLALYLHRRRKASTHKDTEAAKLEDRLNEKIARAQYLGQKRWSAHHTMARKGRFEKLRAKMAAKKDEAIVEEHGAAVVGEEAVEMPQVQYDQARRPSGLTMYPPTPKSAKSKEGVGADVGRVL</sequence>
<evidence type="ECO:0000313" key="1">
    <source>
        <dbReference type="EMBL" id="KAF2622303.1"/>
    </source>
</evidence>
<evidence type="ECO:0000313" key="2">
    <source>
        <dbReference type="Proteomes" id="UP000799754"/>
    </source>
</evidence>
<comment type="caution">
    <text evidence="1">The sequence shown here is derived from an EMBL/GenBank/DDBJ whole genome shotgun (WGS) entry which is preliminary data.</text>
</comment>
<organism evidence="1 2">
    <name type="scientific">Macroventuria anomochaeta</name>
    <dbReference type="NCBI Taxonomy" id="301207"/>
    <lineage>
        <taxon>Eukaryota</taxon>
        <taxon>Fungi</taxon>
        <taxon>Dikarya</taxon>
        <taxon>Ascomycota</taxon>
        <taxon>Pezizomycotina</taxon>
        <taxon>Dothideomycetes</taxon>
        <taxon>Pleosporomycetidae</taxon>
        <taxon>Pleosporales</taxon>
        <taxon>Pleosporineae</taxon>
        <taxon>Didymellaceae</taxon>
        <taxon>Macroventuria</taxon>
    </lineage>
</organism>
<gene>
    <name evidence="1" type="ORF">BU25DRAFT_463050</name>
</gene>
<accession>A0ACB6RKP3</accession>